<accession>A0A485LTX6</accession>
<evidence type="ECO:0000313" key="3">
    <source>
        <dbReference type="EMBL" id="VFU11249.1"/>
    </source>
</evidence>
<dbReference type="AlphaFoldDB" id="A0A485LTX6"/>
<sequence>MANKIDHLAIIMDGNGRWAKGRGLSRLKGHEAGAQAARKVVEAAKERQIRFLTLYAFSSENWRRPGDEVEGLFRLLEGFIDREVERLVESGIRLYTIGDLSRFPSSLGQKINMTIEKTQANSELHLSVALNYGGRDEILRGFRRAARSGVSAEELDEEAFSRCLDTSFMPDPDLLVRTGGERRISNFLLWQLAYTEIYFTDTLWPDFDENALDAAISWFNTRQRRFGMTPEQVEGIPLP</sequence>
<dbReference type="InterPro" id="IPR036424">
    <property type="entry name" value="UPP_synth-like_sf"/>
</dbReference>
<dbReference type="GO" id="GO:0008834">
    <property type="term" value="F:ditrans,polycis-undecaprenyl-diphosphate synthase [(2E,6E)-farnesyl-diphosphate specific] activity"/>
    <property type="evidence" value="ECO:0007669"/>
    <property type="project" value="UniProtKB-EC"/>
</dbReference>
<dbReference type="SUPFAM" id="SSF64005">
    <property type="entry name" value="Undecaprenyl diphosphate synthase"/>
    <property type="match status" value="1"/>
</dbReference>
<proteinExistence type="inferred from homology"/>
<reference evidence="3" key="1">
    <citation type="submission" date="2019-03" db="EMBL/GenBank/DDBJ databases">
        <authorList>
            <person name="Hao L."/>
        </authorList>
    </citation>
    <scope>NUCLEOTIDE SEQUENCE</scope>
</reference>
<evidence type="ECO:0000256" key="2">
    <source>
        <dbReference type="ARBA" id="ARBA00022679"/>
    </source>
</evidence>
<dbReference type="FunFam" id="3.40.1180.10:FF:000001">
    <property type="entry name" value="(2E,6E)-farnesyl-diphosphate-specific ditrans,polycis-undecaprenyl-diphosphate synthase"/>
    <property type="match status" value="1"/>
</dbReference>
<protein>
    <submittedName>
        <fullName evidence="3">Undecaprenyl pyrophosphate synthase</fullName>
        <ecNumber evidence="3">2.5.1.31</ecNumber>
    </submittedName>
</protein>
<evidence type="ECO:0000256" key="1">
    <source>
        <dbReference type="ARBA" id="ARBA00001946"/>
    </source>
</evidence>
<name>A0A485LTX6_9ZZZZ</name>
<dbReference type="NCBIfam" id="TIGR00055">
    <property type="entry name" value="uppS"/>
    <property type="match status" value="1"/>
</dbReference>
<dbReference type="EC" id="2.5.1.31" evidence="3"/>
<dbReference type="InterPro" id="IPR018520">
    <property type="entry name" value="UPP_synth-like_CS"/>
</dbReference>
<dbReference type="HAMAP" id="MF_01139">
    <property type="entry name" value="ISPT"/>
    <property type="match status" value="1"/>
</dbReference>
<dbReference type="PANTHER" id="PTHR10291">
    <property type="entry name" value="DEHYDRODOLICHYL DIPHOSPHATE SYNTHASE FAMILY MEMBER"/>
    <property type="match status" value="1"/>
</dbReference>
<dbReference type="PANTHER" id="PTHR10291:SF0">
    <property type="entry name" value="DEHYDRODOLICHYL DIPHOSPHATE SYNTHASE 2"/>
    <property type="match status" value="1"/>
</dbReference>
<comment type="cofactor">
    <cofactor evidence="1">
        <name>Mg(2+)</name>
        <dbReference type="ChEBI" id="CHEBI:18420"/>
    </cofactor>
</comment>
<dbReference type="PROSITE" id="PS01066">
    <property type="entry name" value="UPP_SYNTHASE"/>
    <property type="match status" value="1"/>
</dbReference>
<dbReference type="Pfam" id="PF01255">
    <property type="entry name" value="Prenyltransf"/>
    <property type="match status" value="1"/>
</dbReference>
<organism evidence="3">
    <name type="scientific">anaerobic digester metagenome</name>
    <dbReference type="NCBI Taxonomy" id="1263854"/>
    <lineage>
        <taxon>unclassified sequences</taxon>
        <taxon>metagenomes</taxon>
        <taxon>ecological metagenomes</taxon>
    </lineage>
</organism>
<dbReference type="InterPro" id="IPR001441">
    <property type="entry name" value="UPP_synth-like"/>
</dbReference>
<dbReference type="GO" id="GO:0016094">
    <property type="term" value="P:polyprenol biosynthetic process"/>
    <property type="evidence" value="ECO:0007669"/>
    <property type="project" value="TreeGrafter"/>
</dbReference>
<dbReference type="Gene3D" id="3.40.1180.10">
    <property type="entry name" value="Decaprenyl diphosphate synthase-like"/>
    <property type="match status" value="1"/>
</dbReference>
<dbReference type="CDD" id="cd00475">
    <property type="entry name" value="Cis_IPPS"/>
    <property type="match status" value="1"/>
</dbReference>
<dbReference type="EMBL" id="CAADRM010000003">
    <property type="protein sequence ID" value="VFU11249.1"/>
    <property type="molecule type" value="Genomic_DNA"/>
</dbReference>
<gene>
    <name evidence="3" type="primary">ispU</name>
    <name evidence="3" type="ORF">SCFA_1000002</name>
</gene>
<keyword evidence="2 3" id="KW-0808">Transferase</keyword>